<organism evidence="1 2">
    <name type="scientific">Clostridium botulinum</name>
    <dbReference type="NCBI Taxonomy" id="1491"/>
    <lineage>
        <taxon>Bacteria</taxon>
        <taxon>Bacillati</taxon>
        <taxon>Bacillota</taxon>
        <taxon>Clostridia</taxon>
        <taxon>Eubacteriales</taxon>
        <taxon>Clostridiaceae</taxon>
        <taxon>Clostridium</taxon>
    </lineage>
</organism>
<reference evidence="1 2" key="1">
    <citation type="submission" date="2019-02" db="EMBL/GenBank/DDBJ databases">
        <title>Genome sequencing of Clostridium botulinum clinical isolates.</title>
        <authorList>
            <person name="Brunt J."/>
            <person name="Van Vliet A.H.M."/>
            <person name="Stringer S.C."/>
            <person name="Grant K.A."/>
            <person name="Carter A.C."/>
            <person name="Peck M.W."/>
        </authorList>
    </citation>
    <scope>NUCLEOTIDE SEQUENCE [LARGE SCALE GENOMIC DNA]</scope>
    <source>
        <strain evidence="1 2">R1125/03</strain>
    </source>
</reference>
<proteinExistence type="predicted"/>
<gene>
    <name evidence="1" type="ORF">EXM42_02790</name>
</gene>
<comment type="caution">
    <text evidence="1">The sequence shown here is derived from an EMBL/GenBank/DDBJ whole genome shotgun (WGS) entry which is preliminary data.</text>
</comment>
<dbReference type="EMBL" id="SGJP01000004">
    <property type="protein sequence ID" value="NFA59361.1"/>
    <property type="molecule type" value="Genomic_DNA"/>
</dbReference>
<dbReference type="Proteomes" id="UP000473089">
    <property type="component" value="Unassembled WGS sequence"/>
</dbReference>
<protein>
    <submittedName>
        <fullName evidence="1">Uncharacterized protein</fullName>
    </submittedName>
</protein>
<name>A0A6M0SZL5_CLOBO</name>
<sequence length="113" mass="13046">MSKHCKHCKKTIFKAFIKRPGIVELKEIEPQILKEIDNKFVYEVVECLNCGEKLTNDDLVETIVCKSCRKEVPEDSLIEGICVDCYLAKNRPDLSHLAKEDLIKKILNLEKEI</sequence>
<evidence type="ECO:0000313" key="1">
    <source>
        <dbReference type="EMBL" id="NFA59361.1"/>
    </source>
</evidence>
<dbReference type="AlphaFoldDB" id="A0A6M0SZL5"/>
<accession>A0A6M0SZL5</accession>
<evidence type="ECO:0000313" key="2">
    <source>
        <dbReference type="Proteomes" id="UP000473089"/>
    </source>
</evidence>